<dbReference type="GO" id="GO:0005737">
    <property type="term" value="C:cytoplasm"/>
    <property type="evidence" value="ECO:0007669"/>
    <property type="project" value="TreeGrafter"/>
</dbReference>
<proteinExistence type="predicted"/>
<dbReference type="Pfam" id="PF13410">
    <property type="entry name" value="GST_C_2"/>
    <property type="match status" value="1"/>
</dbReference>
<dbReference type="GO" id="GO:0016740">
    <property type="term" value="F:transferase activity"/>
    <property type="evidence" value="ECO:0007669"/>
    <property type="project" value="UniProtKB-KW"/>
</dbReference>
<sequence>MRLFHSPTSPYVRKVMVVLHETGLLPQVELISTAGTPLDPGTMPLGQNPLGKIPALERDDGPAIYDSRVICRYLDALAGAGLYPPAPREWDTLTLEATADGILDAALLMVYESRLRPEDLRYAPWVEGQWAKIDRALDTVESRWMDHLSGPLDMGQLALAVALGYVDFRHGARDWRENRPRLAAWEATMAARPSLQATRPPEA</sequence>
<dbReference type="SUPFAM" id="SSF52833">
    <property type="entry name" value="Thioredoxin-like"/>
    <property type="match status" value="1"/>
</dbReference>
<dbReference type="InterPro" id="IPR036249">
    <property type="entry name" value="Thioredoxin-like_sf"/>
</dbReference>
<dbReference type="EMBL" id="FOCE01000001">
    <property type="protein sequence ID" value="SEM59021.1"/>
    <property type="molecule type" value="Genomic_DNA"/>
</dbReference>
<name>A0A1H7ZLA7_9RHOB</name>
<feature type="domain" description="GST N-terminal" evidence="1">
    <location>
        <begin position="1"/>
        <end position="82"/>
    </location>
</feature>
<dbReference type="OrthoDB" id="9795329at2"/>
<dbReference type="AlphaFoldDB" id="A0A1H7ZLA7"/>
<organism evidence="2 3">
    <name type="scientific">Gemmobacter aquatilis</name>
    <dbReference type="NCBI Taxonomy" id="933059"/>
    <lineage>
        <taxon>Bacteria</taxon>
        <taxon>Pseudomonadati</taxon>
        <taxon>Pseudomonadota</taxon>
        <taxon>Alphaproteobacteria</taxon>
        <taxon>Rhodobacterales</taxon>
        <taxon>Paracoccaceae</taxon>
        <taxon>Gemmobacter</taxon>
    </lineage>
</organism>
<dbReference type="Proteomes" id="UP000198761">
    <property type="component" value="Unassembled WGS sequence"/>
</dbReference>
<evidence type="ECO:0000313" key="3">
    <source>
        <dbReference type="Proteomes" id="UP000198761"/>
    </source>
</evidence>
<dbReference type="PANTHER" id="PTHR43968:SF6">
    <property type="entry name" value="GLUTATHIONE S-TRANSFERASE OMEGA"/>
    <property type="match status" value="1"/>
</dbReference>
<dbReference type="InterPro" id="IPR036282">
    <property type="entry name" value="Glutathione-S-Trfase_C_sf"/>
</dbReference>
<reference evidence="2 3" key="1">
    <citation type="submission" date="2016-10" db="EMBL/GenBank/DDBJ databases">
        <authorList>
            <person name="de Groot N.N."/>
        </authorList>
    </citation>
    <scope>NUCLEOTIDE SEQUENCE [LARGE SCALE GENOMIC DNA]</scope>
    <source>
        <strain evidence="2 3">DSM 3857</strain>
    </source>
</reference>
<dbReference type="SUPFAM" id="SSF47616">
    <property type="entry name" value="GST C-terminal domain-like"/>
    <property type="match status" value="1"/>
</dbReference>
<dbReference type="Gene3D" id="1.20.1050.10">
    <property type="match status" value="1"/>
</dbReference>
<dbReference type="InterPro" id="IPR004045">
    <property type="entry name" value="Glutathione_S-Trfase_N"/>
</dbReference>
<dbReference type="CDD" id="cd03205">
    <property type="entry name" value="GST_C_6"/>
    <property type="match status" value="1"/>
</dbReference>
<dbReference type="RefSeq" id="WP_091296422.1">
    <property type="nucleotide sequence ID" value="NZ_FOCE01000001.1"/>
</dbReference>
<gene>
    <name evidence="2" type="ORF">SAMN04488103_101565</name>
</gene>
<keyword evidence="3" id="KW-1185">Reference proteome</keyword>
<dbReference type="Pfam" id="PF13409">
    <property type="entry name" value="GST_N_2"/>
    <property type="match status" value="1"/>
</dbReference>
<dbReference type="InterPro" id="IPR050983">
    <property type="entry name" value="GST_Omega/HSP26"/>
</dbReference>
<dbReference type="PROSITE" id="PS50404">
    <property type="entry name" value="GST_NTER"/>
    <property type="match status" value="1"/>
</dbReference>
<dbReference type="Gene3D" id="3.40.30.10">
    <property type="entry name" value="Glutaredoxin"/>
    <property type="match status" value="1"/>
</dbReference>
<protein>
    <submittedName>
        <fullName evidence="2">Glutathione S-transferase</fullName>
    </submittedName>
</protein>
<dbReference type="STRING" id="933059.SAMN04488103_101565"/>
<evidence type="ECO:0000259" key="1">
    <source>
        <dbReference type="PROSITE" id="PS50404"/>
    </source>
</evidence>
<evidence type="ECO:0000313" key="2">
    <source>
        <dbReference type="EMBL" id="SEM59021.1"/>
    </source>
</evidence>
<accession>A0A1H7ZLA7</accession>
<dbReference type="CDD" id="cd03049">
    <property type="entry name" value="GST_N_3"/>
    <property type="match status" value="1"/>
</dbReference>
<dbReference type="PANTHER" id="PTHR43968">
    <property type="match status" value="1"/>
</dbReference>
<keyword evidence="2" id="KW-0808">Transferase</keyword>